<evidence type="ECO:0000259" key="3">
    <source>
        <dbReference type="PROSITE" id="PS51083"/>
    </source>
</evidence>
<evidence type="ECO:0000256" key="2">
    <source>
        <dbReference type="SAM" id="MobiDB-lite"/>
    </source>
</evidence>
<dbReference type="PROSITE" id="PS51083">
    <property type="entry name" value="ZF_HIT"/>
    <property type="match status" value="1"/>
</dbReference>
<dbReference type="CDD" id="cd23024">
    <property type="entry name" value="zf-HIT_ZNHIT2-3"/>
    <property type="match status" value="1"/>
</dbReference>
<comment type="caution">
    <text evidence="4">The sequence shown here is derived from an EMBL/GenBank/DDBJ whole genome shotgun (WGS) entry which is preliminary data.</text>
</comment>
<feature type="region of interest" description="Disordered" evidence="2">
    <location>
        <begin position="41"/>
        <end position="152"/>
    </location>
</feature>
<keyword evidence="1" id="KW-0479">Metal-binding</keyword>
<dbReference type="EMBL" id="JAQQWE010000006">
    <property type="protein sequence ID" value="KAK7948908.1"/>
    <property type="molecule type" value="Genomic_DNA"/>
</dbReference>
<feature type="domain" description="HIT-type" evidence="3">
    <location>
        <begin position="11"/>
        <end position="44"/>
    </location>
</feature>
<evidence type="ECO:0000256" key="1">
    <source>
        <dbReference type="PROSITE-ProRule" id="PRU00453"/>
    </source>
</evidence>
<proteinExistence type="predicted"/>
<protein>
    <recommendedName>
        <fullName evidence="3">HIT-type domain-containing protein</fullName>
    </recommendedName>
</protein>
<keyword evidence="1" id="KW-0862">Zinc</keyword>
<sequence>MAPMIPAERICISCGKEDGKYKCTKCAKYTCSLPCSKAHREIHDNEPQPEPSNSATKADNETEPEPEGGHSPLTKLFKKYPNLPHQLRAIADSTDPPKDESGNRLNFVPNSRGGGRGGKKQEPWTQEIGLQNGMNALRRGLSSAPRGSAESEGLREYCELFKHQLAEKAEKGEDPDAEFRRRAAQHDAEVIRKLMEEEQKQGKD</sequence>
<gene>
    <name evidence="4" type="ORF">PG986_009794</name>
</gene>
<dbReference type="InterPro" id="IPR007529">
    <property type="entry name" value="Znf_HIT"/>
</dbReference>
<dbReference type="Proteomes" id="UP001391051">
    <property type="component" value="Unassembled WGS sequence"/>
</dbReference>
<keyword evidence="1" id="KW-0863">Zinc-finger</keyword>
<dbReference type="SUPFAM" id="SSF144232">
    <property type="entry name" value="HIT/MYND zinc finger-like"/>
    <property type="match status" value="1"/>
</dbReference>
<organism evidence="4 5">
    <name type="scientific">Apiospora aurea</name>
    <dbReference type="NCBI Taxonomy" id="335848"/>
    <lineage>
        <taxon>Eukaryota</taxon>
        <taxon>Fungi</taxon>
        <taxon>Dikarya</taxon>
        <taxon>Ascomycota</taxon>
        <taxon>Pezizomycotina</taxon>
        <taxon>Sordariomycetes</taxon>
        <taxon>Xylariomycetidae</taxon>
        <taxon>Amphisphaeriales</taxon>
        <taxon>Apiosporaceae</taxon>
        <taxon>Apiospora</taxon>
    </lineage>
</organism>
<dbReference type="RefSeq" id="XP_066698414.1">
    <property type="nucleotide sequence ID" value="XM_066846016.1"/>
</dbReference>
<evidence type="ECO:0000313" key="5">
    <source>
        <dbReference type="Proteomes" id="UP001391051"/>
    </source>
</evidence>
<dbReference type="Pfam" id="PF04438">
    <property type="entry name" value="zf-HIT"/>
    <property type="match status" value="1"/>
</dbReference>
<dbReference type="GeneID" id="92079078"/>
<keyword evidence="5" id="KW-1185">Reference proteome</keyword>
<dbReference type="Gene3D" id="3.30.60.190">
    <property type="match status" value="1"/>
</dbReference>
<reference evidence="4 5" key="1">
    <citation type="submission" date="2023-01" db="EMBL/GenBank/DDBJ databases">
        <title>Analysis of 21 Apiospora genomes using comparative genomics revels a genus with tremendous synthesis potential of carbohydrate active enzymes and secondary metabolites.</title>
        <authorList>
            <person name="Sorensen T."/>
        </authorList>
    </citation>
    <scope>NUCLEOTIDE SEQUENCE [LARGE SCALE GENOMIC DNA]</scope>
    <source>
        <strain evidence="4 5">CBS 24483</strain>
    </source>
</reference>
<name>A0ABR1Q8S9_9PEZI</name>
<evidence type="ECO:0000313" key="4">
    <source>
        <dbReference type="EMBL" id="KAK7948908.1"/>
    </source>
</evidence>
<accession>A0ABR1Q8S9</accession>